<evidence type="ECO:0000313" key="9">
    <source>
        <dbReference type="Proteomes" id="UP001385892"/>
    </source>
</evidence>
<dbReference type="Proteomes" id="UP001385892">
    <property type="component" value="Unassembled WGS sequence"/>
</dbReference>
<gene>
    <name evidence="8" type="ORF">WKW82_09785</name>
</gene>
<dbReference type="SUPFAM" id="SSF53187">
    <property type="entry name" value="Zn-dependent exopeptidases"/>
    <property type="match status" value="1"/>
</dbReference>
<feature type="chain" id="PRO_5045884717" evidence="6">
    <location>
        <begin position="23"/>
        <end position="464"/>
    </location>
</feature>
<organism evidence="8 9">
    <name type="scientific">Variovorax rhizosphaerae</name>
    <dbReference type="NCBI Taxonomy" id="1836200"/>
    <lineage>
        <taxon>Bacteria</taxon>
        <taxon>Pseudomonadati</taxon>
        <taxon>Pseudomonadota</taxon>
        <taxon>Betaproteobacteria</taxon>
        <taxon>Burkholderiales</taxon>
        <taxon>Comamonadaceae</taxon>
        <taxon>Variovorax</taxon>
    </lineage>
</organism>
<dbReference type="PROSITE" id="PS00758">
    <property type="entry name" value="ARGE_DAPE_CPG2_1"/>
    <property type="match status" value="1"/>
</dbReference>
<dbReference type="Gene3D" id="3.30.70.360">
    <property type="match status" value="1"/>
</dbReference>
<evidence type="ECO:0000256" key="5">
    <source>
        <dbReference type="ARBA" id="ARBA00022833"/>
    </source>
</evidence>
<keyword evidence="3" id="KW-0479">Metal-binding</keyword>
<dbReference type="Pfam" id="PF01546">
    <property type="entry name" value="Peptidase_M20"/>
    <property type="match status" value="1"/>
</dbReference>
<evidence type="ECO:0000256" key="1">
    <source>
        <dbReference type="ARBA" id="ARBA00006247"/>
    </source>
</evidence>
<comment type="caution">
    <text evidence="8">The sequence shown here is derived from an EMBL/GenBank/DDBJ whole genome shotgun (WGS) entry which is preliminary data.</text>
</comment>
<sequence length="464" mass="50240">MKFRLLALPLAMLGCCAGLAQAAPEVDEASWFTDTYKELIEINTTYSVGNTTDAAKAMQKRLLDAGLPAADIEVLEPFPKRGNLLARYRGTGAKKPLLLLAHIDVVEAKKEEWKTDPFKLQEQNGYYIARGAIDDKAMASAYVSALGQLKREGFVPNRDIVLALTSDEERDVPSNGAAWLIKNRRSDVDAELGINEGGRGELKGGKPSVHVMQIGEKTYLDYAFEATGPGGHSARPTPDNTIYDLADALTRLRQYRFPVQLSEATRVYFERSAPFQEHALAADFREVATGKPSQAAIDRLSNRSSIVGLLRSTCVATQVEAGHAPNALAQRAKATVNCRALPGDDIAAIKAKLDEIAGPKVKVSPIELSDSAPASPLNPAFMGVVERISEAMWPGVPVIPTMGVSTTDSYRFRAAGIPMYGVSGLFVDPEKTGVHGLNENIGVQQLKDGREFMYRLIKGLASNP</sequence>
<dbReference type="InterPro" id="IPR011650">
    <property type="entry name" value="Peptidase_M20_dimer"/>
</dbReference>
<keyword evidence="6" id="KW-0732">Signal</keyword>
<dbReference type="PANTHER" id="PTHR45962:SF1">
    <property type="entry name" value="N-FATTY-ACYL-AMINO ACID SYNTHASE_HYDROLASE PM20D1"/>
    <property type="match status" value="1"/>
</dbReference>
<proteinExistence type="inferred from homology"/>
<evidence type="ECO:0000256" key="4">
    <source>
        <dbReference type="ARBA" id="ARBA00022801"/>
    </source>
</evidence>
<evidence type="ECO:0000259" key="7">
    <source>
        <dbReference type="Pfam" id="PF07687"/>
    </source>
</evidence>
<dbReference type="EMBL" id="JBBKZT010000004">
    <property type="protein sequence ID" value="MEJ8846940.1"/>
    <property type="molecule type" value="Genomic_DNA"/>
</dbReference>
<dbReference type="InterPro" id="IPR002933">
    <property type="entry name" value="Peptidase_M20"/>
</dbReference>
<protein>
    <submittedName>
        <fullName evidence="8">M20/M25/M40 family metallo-hydrolase</fullName>
    </submittedName>
</protein>
<keyword evidence="2" id="KW-0645">Protease</keyword>
<dbReference type="Gene3D" id="3.40.630.10">
    <property type="entry name" value="Zn peptidases"/>
    <property type="match status" value="1"/>
</dbReference>
<name>A0ABU8WHE3_9BURK</name>
<evidence type="ECO:0000256" key="6">
    <source>
        <dbReference type="SAM" id="SignalP"/>
    </source>
</evidence>
<evidence type="ECO:0000313" key="8">
    <source>
        <dbReference type="EMBL" id="MEJ8846940.1"/>
    </source>
</evidence>
<dbReference type="InterPro" id="IPR047177">
    <property type="entry name" value="Pept_M20A"/>
</dbReference>
<dbReference type="NCBIfam" id="NF006596">
    <property type="entry name" value="PRK09133.1"/>
    <property type="match status" value="1"/>
</dbReference>
<dbReference type="InterPro" id="IPR001261">
    <property type="entry name" value="ArgE/DapE_CS"/>
</dbReference>
<dbReference type="PROSITE" id="PS51257">
    <property type="entry name" value="PROKAR_LIPOPROTEIN"/>
    <property type="match status" value="1"/>
</dbReference>
<dbReference type="SUPFAM" id="SSF55031">
    <property type="entry name" value="Bacterial exopeptidase dimerisation domain"/>
    <property type="match status" value="1"/>
</dbReference>
<keyword evidence="9" id="KW-1185">Reference proteome</keyword>
<evidence type="ECO:0000256" key="2">
    <source>
        <dbReference type="ARBA" id="ARBA00022670"/>
    </source>
</evidence>
<keyword evidence="5" id="KW-0862">Zinc</keyword>
<dbReference type="InterPro" id="IPR036264">
    <property type="entry name" value="Bact_exopeptidase_dim_dom"/>
</dbReference>
<comment type="similarity">
    <text evidence="1">Belongs to the peptidase M20A family.</text>
</comment>
<feature type="signal peptide" evidence="6">
    <location>
        <begin position="1"/>
        <end position="22"/>
    </location>
</feature>
<dbReference type="RefSeq" id="WP_340342091.1">
    <property type="nucleotide sequence ID" value="NZ_JBBKZT010000004.1"/>
</dbReference>
<feature type="domain" description="Peptidase M20 dimerisation" evidence="7">
    <location>
        <begin position="214"/>
        <end position="359"/>
    </location>
</feature>
<accession>A0ABU8WHE3</accession>
<dbReference type="PANTHER" id="PTHR45962">
    <property type="entry name" value="N-FATTY-ACYL-AMINO ACID SYNTHASE/HYDROLASE PM20D1"/>
    <property type="match status" value="1"/>
</dbReference>
<keyword evidence="4" id="KW-0378">Hydrolase</keyword>
<evidence type="ECO:0000256" key="3">
    <source>
        <dbReference type="ARBA" id="ARBA00022723"/>
    </source>
</evidence>
<reference evidence="8 9" key="1">
    <citation type="submission" date="2024-03" db="EMBL/GenBank/DDBJ databases">
        <title>Novel species of the genus Variovorax.</title>
        <authorList>
            <person name="Liu Q."/>
            <person name="Xin Y.-H."/>
        </authorList>
    </citation>
    <scope>NUCLEOTIDE SEQUENCE [LARGE SCALE GENOMIC DNA]</scope>
    <source>
        <strain evidence="8 9">KACC 18900</strain>
    </source>
</reference>
<dbReference type="Pfam" id="PF07687">
    <property type="entry name" value="M20_dimer"/>
    <property type="match status" value="1"/>
</dbReference>
<dbReference type="Gene3D" id="1.10.150.900">
    <property type="match status" value="1"/>
</dbReference>